<accession>A0A2T0H0Z2</accession>
<protein>
    <recommendedName>
        <fullName evidence="3">Aromatic ring-opening dioxygenase LigB</fullName>
    </recommendedName>
</protein>
<dbReference type="EMBL" id="PVSR01000001">
    <property type="protein sequence ID" value="PRW65031.1"/>
    <property type="molecule type" value="Genomic_DNA"/>
</dbReference>
<dbReference type="RefSeq" id="WP_106111910.1">
    <property type="nucleotide sequence ID" value="NZ_PVSR01000001.1"/>
</dbReference>
<evidence type="ECO:0000313" key="2">
    <source>
        <dbReference type="Proteomes" id="UP000239352"/>
    </source>
</evidence>
<evidence type="ECO:0008006" key="3">
    <source>
        <dbReference type="Google" id="ProtNLM"/>
    </source>
</evidence>
<sequence length="237" mass="24689">MSRVVVVPQPPLLVPRLTVRASPEVAELRDACRRAVARLAEVSGDWLALGADSEVTGELPPTTRGTFAGFGVDVPVSFGAATTSSPEENLPLPALVGGWLREQAGANGMRMRLLDEAVTAERARDLGAELAEAADTDRTALLVLADGPREFGAYGREGDPAGVTALLRAGLSGPDPRSLEELEDPPATRSGVRGGAALRALAGLLASDGGRWEAELLYSAAPFGVGYHVAVWSRSGR</sequence>
<dbReference type="Gene3D" id="3.40.830.10">
    <property type="entry name" value="LigB-like"/>
    <property type="match status" value="1"/>
</dbReference>
<keyword evidence="2" id="KW-1185">Reference proteome</keyword>
<organism evidence="1 2">
    <name type="scientific">Actinopolyspora mortivallis</name>
    <dbReference type="NCBI Taxonomy" id="33906"/>
    <lineage>
        <taxon>Bacteria</taxon>
        <taxon>Bacillati</taxon>
        <taxon>Actinomycetota</taxon>
        <taxon>Actinomycetes</taxon>
        <taxon>Actinopolysporales</taxon>
        <taxon>Actinopolysporaceae</taxon>
        <taxon>Actinopolyspora</taxon>
    </lineage>
</organism>
<gene>
    <name evidence="1" type="ORF">CEP50_00375</name>
</gene>
<dbReference type="STRING" id="1050202.GCA_000384035_00931"/>
<dbReference type="InParanoid" id="A0A2T0H0Z2"/>
<dbReference type="AlphaFoldDB" id="A0A2T0H0Z2"/>
<proteinExistence type="predicted"/>
<comment type="caution">
    <text evidence="1">The sequence shown here is derived from an EMBL/GenBank/DDBJ whole genome shotgun (WGS) entry which is preliminary data.</text>
</comment>
<evidence type="ECO:0000313" key="1">
    <source>
        <dbReference type="EMBL" id="PRW65031.1"/>
    </source>
</evidence>
<name>A0A2T0H0Z2_ACTMO</name>
<reference evidence="1 2" key="1">
    <citation type="submission" date="2018-03" db="EMBL/GenBank/DDBJ databases">
        <title>Actinopolyspora mortivallis from Sahara, screening for active biomolecules.</title>
        <authorList>
            <person name="Selama O."/>
            <person name="Wellington E.M.H."/>
            <person name="Hacene H."/>
        </authorList>
    </citation>
    <scope>NUCLEOTIDE SEQUENCE [LARGE SCALE GENOMIC DNA]</scope>
    <source>
        <strain evidence="1 2">M5A</strain>
    </source>
</reference>
<dbReference type="Proteomes" id="UP000239352">
    <property type="component" value="Unassembled WGS sequence"/>
</dbReference>